<accession>A0A0E9UFS3</accession>
<name>A0A0E9UFS3_ANGAN</name>
<dbReference type="AlphaFoldDB" id="A0A0E9UFS3"/>
<dbReference type="EMBL" id="GBXM01044794">
    <property type="protein sequence ID" value="JAH63783.1"/>
    <property type="molecule type" value="Transcribed_RNA"/>
</dbReference>
<proteinExistence type="predicted"/>
<organism evidence="1">
    <name type="scientific">Anguilla anguilla</name>
    <name type="common">European freshwater eel</name>
    <name type="synonym">Muraena anguilla</name>
    <dbReference type="NCBI Taxonomy" id="7936"/>
    <lineage>
        <taxon>Eukaryota</taxon>
        <taxon>Metazoa</taxon>
        <taxon>Chordata</taxon>
        <taxon>Craniata</taxon>
        <taxon>Vertebrata</taxon>
        <taxon>Euteleostomi</taxon>
        <taxon>Actinopterygii</taxon>
        <taxon>Neopterygii</taxon>
        <taxon>Teleostei</taxon>
        <taxon>Anguilliformes</taxon>
        <taxon>Anguillidae</taxon>
        <taxon>Anguilla</taxon>
    </lineage>
</organism>
<protein>
    <submittedName>
        <fullName evidence="1">Uncharacterized protein</fullName>
    </submittedName>
</protein>
<reference evidence="1" key="1">
    <citation type="submission" date="2014-11" db="EMBL/GenBank/DDBJ databases">
        <authorList>
            <person name="Amaro Gonzalez C."/>
        </authorList>
    </citation>
    <scope>NUCLEOTIDE SEQUENCE</scope>
</reference>
<reference evidence="1" key="2">
    <citation type="journal article" date="2015" name="Fish Shellfish Immunol.">
        <title>Early steps in the European eel (Anguilla anguilla)-Vibrio vulnificus interaction in the gills: Role of the RtxA13 toxin.</title>
        <authorList>
            <person name="Callol A."/>
            <person name="Pajuelo D."/>
            <person name="Ebbesson L."/>
            <person name="Teles M."/>
            <person name="MacKenzie S."/>
            <person name="Amaro C."/>
        </authorList>
    </citation>
    <scope>NUCLEOTIDE SEQUENCE</scope>
</reference>
<sequence>MATLGAACARVPSCNRHISLRPDKAAAMRALTCAKHRLTPKTVGPFYCAL</sequence>
<evidence type="ECO:0000313" key="1">
    <source>
        <dbReference type="EMBL" id="JAH63783.1"/>
    </source>
</evidence>